<name>A0A9P1K009_9PROT</name>
<dbReference type="Proteomes" id="UP000007319">
    <property type="component" value="Plasmid AZOBR_p3"/>
</dbReference>
<protein>
    <submittedName>
        <fullName evidence="2">Uncharacterized protein</fullName>
    </submittedName>
</protein>
<sequence length="216" mass="22892">MRAALLQRRAQMVLHRAGGDAKPLTNGAVGQTFDMIEEEDVTGFGRQGVDGAAQPGHGLVPLDHHVGTGAGGGQLLVWRAGLTQALALGSPAMVQRHAVGHHIQQAGRILDRLAIGQAGQPQEGILREIARRLRIPGPPRDGTLNAQSMRIKQLRDLARPSAYGARHRTLQEWVSSSSGGQWVSVTEARNDRCKETSARGAIAQDAGHTGIAASNP</sequence>
<gene>
    <name evidence="2" type="ORF">AZOBR_p340207</name>
</gene>
<organism evidence="2 3">
    <name type="scientific">Azospirillum baldaniorum</name>
    <dbReference type="NCBI Taxonomy" id="1064539"/>
    <lineage>
        <taxon>Bacteria</taxon>
        <taxon>Pseudomonadati</taxon>
        <taxon>Pseudomonadota</taxon>
        <taxon>Alphaproteobacteria</taxon>
        <taxon>Rhodospirillales</taxon>
        <taxon>Azospirillaceae</taxon>
        <taxon>Azospirillum</taxon>
    </lineage>
</organism>
<feature type="region of interest" description="Disordered" evidence="1">
    <location>
        <begin position="196"/>
        <end position="216"/>
    </location>
</feature>
<evidence type="ECO:0000313" key="3">
    <source>
        <dbReference type="Proteomes" id="UP000007319"/>
    </source>
</evidence>
<dbReference type="EMBL" id="HE577330">
    <property type="protein sequence ID" value="CCD02969.1"/>
    <property type="molecule type" value="Genomic_DNA"/>
</dbReference>
<evidence type="ECO:0000313" key="2">
    <source>
        <dbReference type="EMBL" id="CCD02969.1"/>
    </source>
</evidence>
<keyword evidence="2" id="KW-0614">Plasmid</keyword>
<geneLocation type="plasmid" evidence="2 3">
    <name>AZOBR_p3</name>
</geneLocation>
<reference evidence="2 3" key="1">
    <citation type="journal article" date="2011" name="PLoS Genet.">
        <title>Azospirillum genomes reveal transition of bacteria from aquatic to terrestrial environments.</title>
        <authorList>
            <person name="Wisniewski-Dye F."/>
            <person name="Borziak K."/>
            <person name="Khalsa-Moyers G."/>
            <person name="Alexandre G."/>
            <person name="Sukharnikov L.O."/>
            <person name="Wuichet K."/>
            <person name="Hurst G.B."/>
            <person name="McDonald W.H."/>
            <person name="Robertson J.S."/>
            <person name="Barbe V."/>
            <person name="Calteau A."/>
            <person name="Rouy Z."/>
            <person name="Mangenot S."/>
            <person name="Prigent-Combaret C."/>
            <person name="Normand P."/>
            <person name="Boyer M."/>
            <person name="Siguier P."/>
            <person name="Dessaux Y."/>
            <person name="Elmerich C."/>
            <person name="Condemine G."/>
            <person name="Krishnen G."/>
            <person name="Kennedy I."/>
            <person name="Paterson A.H."/>
            <person name="Gonzalez V."/>
            <person name="Mavingui P."/>
            <person name="Zhulin I.B."/>
        </authorList>
    </citation>
    <scope>NUCLEOTIDE SEQUENCE [LARGE SCALE GENOMIC DNA]</scope>
    <source>
        <strain evidence="2 3">Sp245</strain>
    </source>
</reference>
<dbReference type="KEGG" id="abs:AZOBR_p340207"/>
<proteinExistence type="predicted"/>
<accession>A0A9P1K009</accession>
<keyword evidence="3" id="KW-1185">Reference proteome</keyword>
<dbReference type="AlphaFoldDB" id="A0A9P1K009"/>
<evidence type="ECO:0000256" key="1">
    <source>
        <dbReference type="SAM" id="MobiDB-lite"/>
    </source>
</evidence>